<dbReference type="VEuPathDB" id="FungiDB:RO3G_13998"/>
<gene>
    <name evidence="1" type="ORF">RO3G_13998</name>
</gene>
<organism evidence="1 2">
    <name type="scientific">Rhizopus delemar (strain RA 99-880 / ATCC MYA-4621 / FGSC 9543 / NRRL 43880)</name>
    <name type="common">Mucormycosis agent</name>
    <name type="synonym">Rhizopus arrhizus var. delemar</name>
    <dbReference type="NCBI Taxonomy" id="246409"/>
    <lineage>
        <taxon>Eukaryota</taxon>
        <taxon>Fungi</taxon>
        <taxon>Fungi incertae sedis</taxon>
        <taxon>Mucoromycota</taxon>
        <taxon>Mucoromycotina</taxon>
        <taxon>Mucoromycetes</taxon>
        <taxon>Mucorales</taxon>
        <taxon>Mucorineae</taxon>
        <taxon>Rhizopodaceae</taxon>
        <taxon>Rhizopus</taxon>
    </lineage>
</organism>
<reference evidence="1 2" key="1">
    <citation type="journal article" date="2009" name="PLoS Genet.">
        <title>Genomic analysis of the basal lineage fungus Rhizopus oryzae reveals a whole-genome duplication.</title>
        <authorList>
            <person name="Ma L.-J."/>
            <person name="Ibrahim A.S."/>
            <person name="Skory C."/>
            <person name="Grabherr M.G."/>
            <person name="Burger G."/>
            <person name="Butler M."/>
            <person name="Elias M."/>
            <person name="Idnurm A."/>
            <person name="Lang B.F."/>
            <person name="Sone T."/>
            <person name="Abe A."/>
            <person name="Calvo S.E."/>
            <person name="Corrochano L.M."/>
            <person name="Engels R."/>
            <person name="Fu J."/>
            <person name="Hansberg W."/>
            <person name="Kim J.-M."/>
            <person name="Kodira C.D."/>
            <person name="Koehrsen M.J."/>
            <person name="Liu B."/>
            <person name="Miranda-Saavedra D."/>
            <person name="O'Leary S."/>
            <person name="Ortiz-Castellanos L."/>
            <person name="Poulter R."/>
            <person name="Rodriguez-Romero J."/>
            <person name="Ruiz-Herrera J."/>
            <person name="Shen Y.-Q."/>
            <person name="Zeng Q."/>
            <person name="Galagan J."/>
            <person name="Birren B.W."/>
            <person name="Cuomo C.A."/>
            <person name="Wickes B.L."/>
        </authorList>
    </citation>
    <scope>NUCLEOTIDE SEQUENCE [LARGE SCALE GENOMIC DNA]</scope>
    <source>
        <strain evidence="2">RA 99-880 / ATCC MYA-4621 / FGSC 9543 / NRRL 43880</strain>
    </source>
</reference>
<proteinExistence type="predicted"/>
<dbReference type="RefSeq" id="XP_067524683.1">
    <property type="nucleotide sequence ID" value="XM_067668582.1"/>
</dbReference>
<protein>
    <submittedName>
        <fullName evidence="1">Uncharacterized protein</fullName>
    </submittedName>
</protein>
<evidence type="ECO:0000313" key="1">
    <source>
        <dbReference type="EMBL" id="EIE89287.1"/>
    </source>
</evidence>
<evidence type="ECO:0000313" key="2">
    <source>
        <dbReference type="Proteomes" id="UP000009138"/>
    </source>
</evidence>
<dbReference type="AlphaFoldDB" id="I1CLF7"/>
<accession>I1CLF7</accession>
<name>I1CLF7_RHIO9</name>
<sequence length="66" mass="7696">MPDKKPSVSTFPFSIAEARKFFVVFYLTPFKGFYNCKRFSLNQLRDLESQQTNRSSTRPRACTIPV</sequence>
<dbReference type="Proteomes" id="UP000009138">
    <property type="component" value="Unassembled WGS sequence"/>
</dbReference>
<keyword evidence="2" id="KW-1185">Reference proteome</keyword>
<dbReference type="GeneID" id="93620963"/>
<dbReference type="EMBL" id="CH476744">
    <property type="protein sequence ID" value="EIE89287.1"/>
    <property type="molecule type" value="Genomic_DNA"/>
</dbReference>
<dbReference type="InParanoid" id="I1CLF7"/>